<proteinExistence type="predicted"/>
<feature type="transmembrane region" description="Helical" evidence="1">
    <location>
        <begin position="6"/>
        <end position="24"/>
    </location>
</feature>
<feature type="transmembrane region" description="Helical" evidence="1">
    <location>
        <begin position="134"/>
        <end position="155"/>
    </location>
</feature>
<dbReference type="Proteomes" id="UP000809137">
    <property type="component" value="Unassembled WGS sequence"/>
</dbReference>
<accession>A0ABS1Z7K3</accession>
<gene>
    <name evidence="2" type="ORF">JJB79_13380</name>
</gene>
<evidence type="ECO:0000256" key="1">
    <source>
        <dbReference type="SAM" id="Phobius"/>
    </source>
</evidence>
<keyword evidence="3" id="KW-1185">Reference proteome</keyword>
<keyword evidence="1" id="KW-0812">Transmembrane</keyword>
<organism evidence="2 3">
    <name type="scientific">Pantoea eucrina</name>
    <dbReference type="NCBI Taxonomy" id="472693"/>
    <lineage>
        <taxon>Bacteria</taxon>
        <taxon>Pseudomonadati</taxon>
        <taxon>Pseudomonadota</taxon>
        <taxon>Gammaproteobacteria</taxon>
        <taxon>Enterobacterales</taxon>
        <taxon>Erwiniaceae</taxon>
        <taxon>Pantoea</taxon>
    </lineage>
</organism>
<keyword evidence="1" id="KW-0472">Membrane</keyword>
<evidence type="ECO:0008006" key="4">
    <source>
        <dbReference type="Google" id="ProtNLM"/>
    </source>
</evidence>
<dbReference type="RefSeq" id="WP_203025587.1">
    <property type="nucleotide sequence ID" value="NZ_JAFCXS010000010.1"/>
</dbReference>
<protein>
    <recommendedName>
        <fullName evidence="4">DUF2721 domain-containing protein</fullName>
    </recommendedName>
</protein>
<sequence length="207" mass="24244">MDWLKLISFIIPSIALFFSVNARFKGFNNERISVYKDMKSLSSELKMEDYELKVIDNELNKLVLREVTGIYEVTLAKRLMKILSCNPNLDDFKISRLKRLTRCILEKDVLLQEQDTDIAFYLDKDLFKKRAREGVLFIMVFFIGFTVSFIAGNSSIVREEFFWATIQLLMSLSMIITTIFTVRSYPAPWRFISHKKFIDGLKGFKSN</sequence>
<feature type="transmembrane region" description="Helical" evidence="1">
    <location>
        <begin position="161"/>
        <end position="182"/>
    </location>
</feature>
<keyword evidence="1" id="KW-1133">Transmembrane helix</keyword>
<name>A0ABS1Z7K3_9GAMM</name>
<reference evidence="2 3" key="1">
    <citation type="submission" date="2021-01" db="EMBL/GenBank/DDBJ databases">
        <title>Complete genome sequence of Pantoea eucrina OB49, a heavy metal tolerant bacterium with PGPR potential isolated from wheat in Algeria.</title>
        <authorList>
            <person name="Lekired A."/>
            <person name="Ouzari I.H."/>
        </authorList>
    </citation>
    <scope>NUCLEOTIDE SEQUENCE [LARGE SCALE GENOMIC DNA]</scope>
    <source>
        <strain evidence="2 3">OB49</strain>
    </source>
</reference>
<evidence type="ECO:0000313" key="2">
    <source>
        <dbReference type="EMBL" id="MBM0748399.1"/>
    </source>
</evidence>
<dbReference type="EMBL" id="JAFCXS010000010">
    <property type="protein sequence ID" value="MBM0748399.1"/>
    <property type="molecule type" value="Genomic_DNA"/>
</dbReference>
<comment type="caution">
    <text evidence="2">The sequence shown here is derived from an EMBL/GenBank/DDBJ whole genome shotgun (WGS) entry which is preliminary data.</text>
</comment>
<evidence type="ECO:0000313" key="3">
    <source>
        <dbReference type="Proteomes" id="UP000809137"/>
    </source>
</evidence>